<dbReference type="EMBL" id="CP073633">
    <property type="protein sequence ID" value="WHQ70531.1"/>
    <property type="molecule type" value="Genomic_DNA"/>
</dbReference>
<reference evidence="1" key="1">
    <citation type="submission" date="2017-10" db="EMBL/GenBank/DDBJ databases">
        <authorList>
            <person name="Banno H."/>
            <person name="Chua N.-H."/>
        </authorList>
    </citation>
    <scope>NUCLEOTIDE SEQUENCE [LARGE SCALE GENOMIC DNA]</scope>
    <source>
        <strain evidence="1">TK 0001</strain>
    </source>
</reference>
<gene>
    <name evidence="2" type="ORF">KEC54_02570</name>
    <name evidence="1" type="ORF">TK0001_5887</name>
</gene>
<protein>
    <submittedName>
        <fullName evidence="1">Uncharacterized protein</fullName>
    </submittedName>
</protein>
<accession>A0A2N9AYQ9</accession>
<dbReference type="EMBL" id="LT962688">
    <property type="protein sequence ID" value="SOR32446.1"/>
    <property type="molecule type" value="Genomic_DNA"/>
</dbReference>
<name>A0A2N9AYQ9_METEX</name>
<dbReference type="RefSeq" id="WP_157937311.1">
    <property type="nucleotide sequence ID" value="NZ_CP073633.1"/>
</dbReference>
<dbReference type="Proteomes" id="UP001223720">
    <property type="component" value="Chromosome"/>
</dbReference>
<dbReference type="Proteomes" id="UP000233769">
    <property type="component" value="Chromosome tk0001"/>
</dbReference>
<evidence type="ECO:0000313" key="2">
    <source>
        <dbReference type="EMBL" id="WHQ70531.1"/>
    </source>
</evidence>
<evidence type="ECO:0000313" key="1">
    <source>
        <dbReference type="EMBL" id="SOR32446.1"/>
    </source>
</evidence>
<reference evidence="3" key="2">
    <citation type="submission" date="2017-10" db="EMBL/GenBank/DDBJ databases">
        <authorList>
            <person name="Regsiter A."/>
            <person name="William W."/>
        </authorList>
    </citation>
    <scope>NUCLEOTIDE SEQUENCE [LARGE SCALE GENOMIC DNA]</scope>
</reference>
<proteinExistence type="predicted"/>
<organism evidence="1 3">
    <name type="scientific">Methylorubrum extorquens</name>
    <name type="common">Methylobacterium dichloromethanicum</name>
    <name type="synonym">Methylobacterium extorquens</name>
    <dbReference type="NCBI Taxonomy" id="408"/>
    <lineage>
        <taxon>Bacteria</taxon>
        <taxon>Pseudomonadati</taxon>
        <taxon>Pseudomonadota</taxon>
        <taxon>Alphaproteobacteria</taxon>
        <taxon>Hyphomicrobiales</taxon>
        <taxon>Methylobacteriaceae</taxon>
        <taxon>Methylorubrum</taxon>
    </lineage>
</organism>
<reference evidence="2" key="3">
    <citation type="journal article" date="2022" name="Biotechnol. Bioprocess Eng.">
        <title>Pan-genome Analysis Reveals Comparative Genomic Features of Central Metabolic Pathways in Methylorubrum extorquens.</title>
        <authorList>
            <person name="Lee G.M."/>
            <person name="Scott-Nevros Z.K."/>
            <person name="Lee S.-M."/>
            <person name="Kim D."/>
        </authorList>
    </citation>
    <scope>NUCLEOTIDE SEQUENCE</scope>
    <source>
        <strain evidence="2">ATCC 55366</strain>
    </source>
</reference>
<sequence>MARFILIERATGGVYVDMARFGAAGDVVSPADAVCLVDRHAGRSTRSYVNADSDAAQYDTYKIQQASSDSVSASDEAVQKLGRERNYSVRSLVAY</sequence>
<evidence type="ECO:0000313" key="3">
    <source>
        <dbReference type="Proteomes" id="UP000233769"/>
    </source>
</evidence>
<dbReference type="AlphaFoldDB" id="A0A2N9AYQ9"/>